<protein>
    <submittedName>
        <fullName evidence="2">Uncharacterized protein</fullName>
    </submittedName>
</protein>
<evidence type="ECO:0000313" key="2">
    <source>
        <dbReference type="EMBL" id="MCG7946187.1"/>
    </source>
</evidence>
<keyword evidence="1" id="KW-1133">Transmembrane helix</keyword>
<name>A0A9E4KC23_9GAMM</name>
<dbReference type="Proteomes" id="UP000886667">
    <property type="component" value="Unassembled WGS sequence"/>
</dbReference>
<proteinExistence type="predicted"/>
<dbReference type="EMBL" id="JAEPCM010000252">
    <property type="protein sequence ID" value="MCG7946187.1"/>
    <property type="molecule type" value="Genomic_DNA"/>
</dbReference>
<keyword evidence="1" id="KW-0472">Membrane</keyword>
<feature type="transmembrane region" description="Helical" evidence="1">
    <location>
        <begin position="55"/>
        <end position="84"/>
    </location>
</feature>
<comment type="caution">
    <text evidence="2">The sequence shown here is derived from an EMBL/GenBank/DDBJ whole genome shotgun (WGS) entry which is preliminary data.</text>
</comment>
<evidence type="ECO:0000313" key="3">
    <source>
        <dbReference type="Proteomes" id="UP000886667"/>
    </source>
</evidence>
<reference evidence="2" key="1">
    <citation type="journal article" date="2021" name="Proc. Natl. Acad. Sci. U.S.A.">
        <title>Global biogeography of chemosynthetic symbionts reveals both localized and globally distributed symbiont groups. .</title>
        <authorList>
            <person name="Osvatic J.T."/>
            <person name="Wilkins L.G.E."/>
            <person name="Leibrecht L."/>
            <person name="Leray M."/>
            <person name="Zauner S."/>
            <person name="Polzin J."/>
            <person name="Camacho Y."/>
            <person name="Gros O."/>
            <person name="van Gils J.A."/>
            <person name="Eisen J.A."/>
            <person name="Petersen J.M."/>
            <person name="Yuen B."/>
        </authorList>
    </citation>
    <scope>NUCLEOTIDE SEQUENCE</scope>
    <source>
        <strain evidence="2">MAGclacostrist064TRANS</strain>
    </source>
</reference>
<gene>
    <name evidence="2" type="ORF">JAZ07_07540</name>
</gene>
<organism evidence="2 3">
    <name type="scientific">Candidatus Thiodiazotropha taylori</name>
    <dbReference type="NCBI Taxonomy" id="2792791"/>
    <lineage>
        <taxon>Bacteria</taxon>
        <taxon>Pseudomonadati</taxon>
        <taxon>Pseudomonadota</taxon>
        <taxon>Gammaproteobacteria</taxon>
        <taxon>Chromatiales</taxon>
        <taxon>Sedimenticolaceae</taxon>
        <taxon>Candidatus Thiodiazotropha</taxon>
    </lineage>
</organism>
<keyword evidence="1" id="KW-0812">Transmembrane</keyword>
<sequence>MNLNDLFRRKERRHQMGYQMMRNALREAGIETPDKARDEISQVWKRGFRTMGVGMLFLLGVLAVIPTAAPVILALALIMVVWVVNSNINRQNYIKRYIKEEMKK</sequence>
<accession>A0A9E4KC23</accession>
<evidence type="ECO:0000256" key="1">
    <source>
        <dbReference type="SAM" id="Phobius"/>
    </source>
</evidence>
<dbReference type="AlphaFoldDB" id="A0A9E4KC23"/>